<gene>
    <name evidence="2" type="ORF">SAMN05421803_104109</name>
</gene>
<feature type="compositionally biased region" description="Polar residues" evidence="1">
    <location>
        <begin position="30"/>
        <end position="39"/>
    </location>
</feature>
<accession>A0A1M6HB10</accession>
<feature type="region of interest" description="Disordered" evidence="1">
    <location>
        <begin position="1"/>
        <end position="73"/>
    </location>
</feature>
<feature type="region of interest" description="Disordered" evidence="1">
    <location>
        <begin position="131"/>
        <end position="332"/>
    </location>
</feature>
<evidence type="ECO:0000313" key="3">
    <source>
        <dbReference type="Proteomes" id="UP000184452"/>
    </source>
</evidence>
<feature type="compositionally biased region" description="Basic and acidic residues" evidence="1">
    <location>
        <begin position="188"/>
        <end position="199"/>
    </location>
</feature>
<keyword evidence="3" id="KW-1185">Reference proteome</keyword>
<feature type="compositionally biased region" description="Basic and acidic residues" evidence="1">
    <location>
        <begin position="7"/>
        <end position="17"/>
    </location>
</feature>
<feature type="compositionally biased region" description="Basic and acidic residues" evidence="1">
    <location>
        <begin position="158"/>
        <end position="167"/>
    </location>
</feature>
<feature type="compositionally biased region" description="Gly residues" evidence="1">
    <location>
        <begin position="221"/>
        <end position="234"/>
    </location>
</feature>
<organism evidence="2 3">
    <name type="scientific">Nocardiopsis flavescens</name>
    <dbReference type="NCBI Taxonomy" id="758803"/>
    <lineage>
        <taxon>Bacteria</taxon>
        <taxon>Bacillati</taxon>
        <taxon>Actinomycetota</taxon>
        <taxon>Actinomycetes</taxon>
        <taxon>Streptosporangiales</taxon>
        <taxon>Nocardiopsidaceae</taxon>
        <taxon>Nocardiopsis</taxon>
    </lineage>
</organism>
<dbReference type="EMBL" id="FQZK01000004">
    <property type="protein sequence ID" value="SHJ19294.1"/>
    <property type="molecule type" value="Genomic_DNA"/>
</dbReference>
<protein>
    <submittedName>
        <fullName evidence="2">Uncharacterized protein</fullName>
    </submittedName>
</protein>
<evidence type="ECO:0000313" key="2">
    <source>
        <dbReference type="EMBL" id="SHJ19294.1"/>
    </source>
</evidence>
<proteinExistence type="predicted"/>
<reference evidence="2 3" key="1">
    <citation type="submission" date="2016-11" db="EMBL/GenBank/DDBJ databases">
        <authorList>
            <person name="Jaros S."/>
            <person name="Januszkiewicz K."/>
            <person name="Wedrychowicz H."/>
        </authorList>
    </citation>
    <scope>NUCLEOTIDE SEQUENCE [LARGE SCALE GENOMIC DNA]</scope>
    <source>
        <strain evidence="2 3">CGMCC 4.5723</strain>
    </source>
</reference>
<dbReference type="Proteomes" id="UP000184452">
    <property type="component" value="Unassembled WGS sequence"/>
</dbReference>
<sequence>MPPAKGGGRDKRPERRAHPCPPNAVGGGTCTVSGPQAQPVSVDPCPDSRGLTRAYSAPRTPGGEGRAYPLRSRHRGVSTLLVTPAPAGGCRSHPRPRGVRLRVPAPAAPLGVVHPPGAPSHSRRVSLPGRVARGRAARSRSARRRGFRGTLPRASPEGVRRTWRSPERSPVGKGGLWSRPTRTFGLQDGHRLERYRPAEPDPPPRCNGRQTTGQTRWMHVPGGGGVLSGGGSGRGLPRPAAWKGRKGPTGSAVAPDLAWNTNPRRSNPHQSTLPHHDAPRPHVCAALTPYGPGRGPPSPTPRWHGPSVPAASTPWSPAGGTTLPLWPSPPGGWTTLRGAASRYARASPPVSAEGGTPYRNPLESGW</sequence>
<dbReference type="AlphaFoldDB" id="A0A1M6HB10"/>
<name>A0A1M6HB10_9ACTN</name>
<feature type="region of interest" description="Disordered" evidence="1">
    <location>
        <begin position="344"/>
        <end position="366"/>
    </location>
</feature>
<feature type="compositionally biased region" description="Polar residues" evidence="1">
    <location>
        <begin position="259"/>
        <end position="273"/>
    </location>
</feature>
<feature type="compositionally biased region" description="Basic residues" evidence="1">
    <location>
        <begin position="132"/>
        <end position="147"/>
    </location>
</feature>
<evidence type="ECO:0000256" key="1">
    <source>
        <dbReference type="SAM" id="MobiDB-lite"/>
    </source>
</evidence>